<evidence type="ECO:0000313" key="4">
    <source>
        <dbReference type="Proteomes" id="UP000199320"/>
    </source>
</evidence>
<dbReference type="Gene3D" id="1.10.10.10">
    <property type="entry name" value="Winged helix-like DNA-binding domain superfamily/Winged helix DNA-binding domain"/>
    <property type="match status" value="1"/>
</dbReference>
<evidence type="ECO:0000256" key="1">
    <source>
        <dbReference type="ARBA" id="ARBA00023015"/>
    </source>
</evidence>
<evidence type="ECO:0000256" key="2">
    <source>
        <dbReference type="ARBA" id="ARBA00023163"/>
    </source>
</evidence>
<keyword evidence="2" id="KW-0804">Transcription</keyword>
<gene>
    <name evidence="3" type="ORF">SAMN04488694_10856</name>
</gene>
<accession>A0A1I0FAJ3</accession>
<name>A0A1I0FAJ3_9EURY</name>
<dbReference type="SUPFAM" id="SSF46785">
    <property type="entry name" value="Winged helix' DNA-binding domain"/>
    <property type="match status" value="1"/>
</dbReference>
<dbReference type="Proteomes" id="UP000199320">
    <property type="component" value="Unassembled WGS sequence"/>
</dbReference>
<dbReference type="GO" id="GO:0006355">
    <property type="term" value="P:regulation of DNA-templated transcription"/>
    <property type="evidence" value="ECO:0007669"/>
    <property type="project" value="InterPro"/>
</dbReference>
<reference evidence="4" key="1">
    <citation type="submission" date="2016-10" db="EMBL/GenBank/DDBJ databases">
        <authorList>
            <person name="Varghese N."/>
            <person name="Submissions S."/>
        </authorList>
    </citation>
    <scope>NUCLEOTIDE SEQUENCE [LARGE SCALE GENOMIC DNA]</scope>
    <source>
        <strain evidence="4">CDM_6</strain>
    </source>
</reference>
<dbReference type="InterPro" id="IPR006793">
    <property type="entry name" value="FaeA"/>
</dbReference>
<keyword evidence="4" id="KW-1185">Reference proteome</keyword>
<dbReference type="EMBL" id="FOIC01000008">
    <property type="protein sequence ID" value="SET54951.1"/>
    <property type="molecule type" value="Genomic_DNA"/>
</dbReference>
<evidence type="ECO:0000313" key="3">
    <source>
        <dbReference type="EMBL" id="SET54951.1"/>
    </source>
</evidence>
<protein>
    <submittedName>
        <fullName evidence="3">FaeA-like protein</fullName>
    </submittedName>
</protein>
<dbReference type="Pfam" id="PF04703">
    <property type="entry name" value="FaeA"/>
    <property type="match status" value="1"/>
</dbReference>
<dbReference type="AlphaFoldDB" id="A0A1I0FAJ3"/>
<dbReference type="InterPro" id="IPR036390">
    <property type="entry name" value="WH_DNA-bd_sf"/>
</dbReference>
<dbReference type="InterPro" id="IPR036388">
    <property type="entry name" value="WH-like_DNA-bd_sf"/>
</dbReference>
<proteinExistence type="predicted"/>
<organism evidence="3 4">
    <name type="scientific">Natrinema hispanicum</name>
    <dbReference type="NCBI Taxonomy" id="392421"/>
    <lineage>
        <taxon>Archaea</taxon>
        <taxon>Methanobacteriati</taxon>
        <taxon>Methanobacteriota</taxon>
        <taxon>Stenosarchaea group</taxon>
        <taxon>Halobacteria</taxon>
        <taxon>Halobacteriales</taxon>
        <taxon>Natrialbaceae</taxon>
        <taxon>Natrinema</taxon>
    </lineage>
</organism>
<sequence>MMDDGPGRKPTITDDDILDVFRSASDPVLTTSEVASHFDITHRGVRDRLAKLEQEGVLECKKVGARGMVWWYPGHTSTSETP</sequence>
<keyword evidence="1" id="KW-0805">Transcription regulation</keyword>